<evidence type="ECO:0000313" key="2">
    <source>
        <dbReference type="Proteomes" id="UP001164959"/>
    </source>
</evidence>
<gene>
    <name evidence="1" type="ORF">OJ254_01205</name>
</gene>
<sequence length="50" mass="5654">MNHGDASADFLRGFAWGQEDARETIVKFLNEIKEPEIAALIEYLDLETGE</sequence>
<organism evidence="1 2">
    <name type="scientific">Streptomyces endophytica</name>
    <dbReference type="NCBI Taxonomy" id="2991496"/>
    <lineage>
        <taxon>Bacteria</taxon>
        <taxon>Bacillati</taxon>
        <taxon>Actinomycetota</taxon>
        <taxon>Actinomycetes</taxon>
        <taxon>Kitasatosporales</taxon>
        <taxon>Streptomycetaceae</taxon>
        <taxon>Streptomyces</taxon>
    </lineage>
</organism>
<protein>
    <submittedName>
        <fullName evidence="1">Uncharacterized protein</fullName>
    </submittedName>
</protein>
<dbReference type="RefSeq" id="WP_265360900.1">
    <property type="nucleotide sequence ID" value="NZ_CP110636.1"/>
</dbReference>
<name>A0ABY6P795_9ACTN</name>
<dbReference type="Proteomes" id="UP001164959">
    <property type="component" value="Chromosome"/>
</dbReference>
<evidence type="ECO:0000313" key="1">
    <source>
        <dbReference type="EMBL" id="UZJ29360.1"/>
    </source>
</evidence>
<dbReference type="EMBL" id="CP110636">
    <property type="protein sequence ID" value="UZJ29360.1"/>
    <property type="molecule type" value="Genomic_DNA"/>
</dbReference>
<keyword evidence="2" id="KW-1185">Reference proteome</keyword>
<accession>A0ABY6P795</accession>
<proteinExistence type="predicted"/>
<reference evidence="1" key="1">
    <citation type="submission" date="2022-11" db="EMBL/GenBank/DDBJ databases">
        <title>Identification and genomic analyses of a novel endophytic actinobacterium Streptomyces endophytica sp. nov. with potential for biocontrol of Yam anthracnose.</title>
        <authorList>
            <person name="Huang X."/>
        </authorList>
    </citation>
    <scope>NUCLEOTIDE SEQUENCE</scope>
    <source>
        <strain evidence="1">HNM0140</strain>
    </source>
</reference>